<feature type="signal peptide" evidence="9">
    <location>
        <begin position="1"/>
        <end position="25"/>
    </location>
</feature>
<evidence type="ECO:0000313" key="14">
    <source>
        <dbReference type="RefSeq" id="XP_032128709.1"/>
    </source>
</evidence>
<dbReference type="FunFam" id="2.60.120.830:FF:000001">
    <property type="entry name" value="A disintegrin and metalloproteinase with thrombospondin motifs 1"/>
    <property type="match status" value="1"/>
</dbReference>
<dbReference type="RefSeq" id="XP_032128709.1">
    <property type="nucleotide sequence ID" value="XM_032272818.1"/>
</dbReference>
<feature type="domain" description="ADAMTS/ADAMTS-like cysteine-rich" evidence="11">
    <location>
        <begin position="111"/>
        <end position="189"/>
    </location>
</feature>
<evidence type="ECO:0000259" key="11">
    <source>
        <dbReference type="Pfam" id="PF19236"/>
    </source>
</evidence>
<dbReference type="AlphaFoldDB" id="A0A6J3HF94"/>
<feature type="domain" description="ADAMTS/ADAMTS-like Spacer 1" evidence="10">
    <location>
        <begin position="192"/>
        <end position="305"/>
    </location>
</feature>
<dbReference type="Pfam" id="PF05986">
    <property type="entry name" value="ADAMTS_spacer1"/>
    <property type="match status" value="1"/>
</dbReference>
<dbReference type="Pfam" id="PF19030">
    <property type="entry name" value="TSP1_ADAMTS"/>
    <property type="match status" value="2"/>
</dbReference>
<protein>
    <submittedName>
        <fullName evidence="13 14">Papilin-like isoform X1</fullName>
    </submittedName>
</protein>
<dbReference type="GO" id="GO:0004222">
    <property type="term" value="F:metalloendopeptidase activity"/>
    <property type="evidence" value="ECO:0007669"/>
    <property type="project" value="TreeGrafter"/>
</dbReference>
<comment type="subcellular location">
    <subcellularLocation>
        <location evidence="1">Secreted</location>
    </subcellularLocation>
</comment>
<name>A0A6J3HF94_SAPAP</name>
<dbReference type="GO" id="GO:0005576">
    <property type="term" value="C:extracellular region"/>
    <property type="evidence" value="ECO:0007669"/>
    <property type="project" value="UniProtKB-SubCell"/>
</dbReference>
<accession>A0A6J3HF94</accession>
<keyword evidence="6 7" id="KW-1015">Disulfide bond</keyword>
<gene>
    <name evidence="13" type="primary">LOC116546623</name>
    <name evidence="14" type="synonym">LOC116546625</name>
</gene>
<dbReference type="PROSITE" id="PS50092">
    <property type="entry name" value="TSP1"/>
    <property type="match status" value="3"/>
</dbReference>
<evidence type="ECO:0000256" key="6">
    <source>
        <dbReference type="ARBA" id="ARBA00023157"/>
    </source>
</evidence>
<evidence type="ECO:0000256" key="8">
    <source>
        <dbReference type="SAM" id="MobiDB-lite"/>
    </source>
</evidence>
<dbReference type="PANTHER" id="PTHR13723">
    <property type="entry name" value="ADAMTS A DISINTEGRIN AND METALLOPROTEASE WITH THROMBOSPONDIN MOTIFS PROTEASE"/>
    <property type="match status" value="1"/>
</dbReference>
<organism evidence="12 13">
    <name type="scientific">Sapajus apella</name>
    <name type="common">Brown-capped capuchin</name>
    <name type="synonym">Cebus apella</name>
    <dbReference type="NCBI Taxonomy" id="9515"/>
    <lineage>
        <taxon>Eukaryota</taxon>
        <taxon>Metazoa</taxon>
        <taxon>Chordata</taxon>
        <taxon>Craniata</taxon>
        <taxon>Vertebrata</taxon>
        <taxon>Euteleostomi</taxon>
        <taxon>Mammalia</taxon>
        <taxon>Eutheria</taxon>
        <taxon>Euarchontoglires</taxon>
        <taxon>Primates</taxon>
        <taxon>Haplorrhini</taxon>
        <taxon>Platyrrhini</taxon>
        <taxon>Cebidae</taxon>
        <taxon>Cebinae</taxon>
        <taxon>Sapajus</taxon>
    </lineage>
</organism>
<dbReference type="GO" id="GO:0031012">
    <property type="term" value="C:extracellular matrix"/>
    <property type="evidence" value="ECO:0007669"/>
    <property type="project" value="TreeGrafter"/>
</dbReference>
<feature type="disulfide bond" evidence="7">
    <location>
        <begin position="60"/>
        <end position="71"/>
    </location>
</feature>
<evidence type="ECO:0000259" key="10">
    <source>
        <dbReference type="Pfam" id="PF05986"/>
    </source>
</evidence>
<keyword evidence="3 9" id="KW-0732">Signal</keyword>
<evidence type="ECO:0000256" key="4">
    <source>
        <dbReference type="ARBA" id="ARBA00022737"/>
    </source>
</evidence>
<dbReference type="Pfam" id="PF19236">
    <property type="entry name" value="ADAMTS_CR_3"/>
    <property type="match status" value="1"/>
</dbReference>
<dbReference type="InterPro" id="IPR036383">
    <property type="entry name" value="TSP1_rpt_sf"/>
</dbReference>
<dbReference type="GO" id="GO:0006508">
    <property type="term" value="P:proteolysis"/>
    <property type="evidence" value="ECO:0007669"/>
    <property type="project" value="TreeGrafter"/>
</dbReference>
<feature type="region of interest" description="Disordered" evidence="8">
    <location>
        <begin position="63"/>
        <end position="86"/>
    </location>
</feature>
<evidence type="ECO:0000256" key="9">
    <source>
        <dbReference type="SAM" id="SignalP"/>
    </source>
</evidence>
<dbReference type="PANTHER" id="PTHR13723:SF281">
    <property type="entry name" value="PAPILIN"/>
    <property type="match status" value="1"/>
</dbReference>
<dbReference type="SMART" id="SM00209">
    <property type="entry name" value="TSP1"/>
    <property type="match status" value="3"/>
</dbReference>
<dbReference type="SUPFAM" id="SSF82895">
    <property type="entry name" value="TSP-1 type 1 repeat"/>
    <property type="match status" value="3"/>
</dbReference>
<evidence type="ECO:0000256" key="5">
    <source>
        <dbReference type="ARBA" id="ARBA00023145"/>
    </source>
</evidence>
<sequence length="626" mass="67717">MRLLQAEMRLLLLLLLLLAPAPGSSAPKARRQSDTWGPWGQWSPCSRTCGGGISFQERSCYSQRRDGGSSCVGPTRSHRSCRTESCPDGARDFRAEQCAEFDGVEFQGRRYRWLPYYGAPNKCELNCIPKGENFYYKHREAVVDGTPCEPGKRDMCVDGSCRVVGCDHQLDSSKQEDKCLQCGGDGTTCYPVTGTFDANDLSRGYNQILIVPMGATSILIEEAAASRNFLAVKNVHGEYYLNGHWTIEAARALPAASTILHYERGAEGDLAPERLHARGPTSEPLVIELISQEPNPGVHYEYHLPLRHPGPGFSWNHGSWSDCSVECGGGHQSRLVFCTIDHEAYPDHMCQRQPRPADRRSCNLHPCPETKRWKSGPWGSCSASCGGGSQSRLVYCISSDGAGVQEAVEEAECAGLPGKPPTVQACNLQRCAAWSPEPWGEHAPWKTGHLSLSPVCIRTAPSSVTRPGMLAPGVYAPRAAARALGGDRLSAPLGRPATVGACSTPSLWTWSLVTHSPVIFPRVRTGGQGGAWPHLSLPRYIPSKHDLPRGFCLHHVLPLDPASPTSPRAEAFAILKACLACSPPASLAFLHPAVACSLPLRPSLYAVISVGHLDLFPCAARGGSCL</sequence>
<dbReference type="InterPro" id="IPR045371">
    <property type="entry name" value="ADAMTS_CR_3"/>
</dbReference>
<dbReference type="GO" id="GO:0030198">
    <property type="term" value="P:extracellular matrix organization"/>
    <property type="evidence" value="ECO:0007669"/>
    <property type="project" value="InterPro"/>
</dbReference>
<evidence type="ECO:0000256" key="7">
    <source>
        <dbReference type="PIRSR" id="PIRSR613273-3"/>
    </source>
</evidence>
<dbReference type="InterPro" id="IPR050439">
    <property type="entry name" value="ADAMTS_ADAMTS-like"/>
</dbReference>
<evidence type="ECO:0000256" key="1">
    <source>
        <dbReference type="ARBA" id="ARBA00004613"/>
    </source>
</evidence>
<feature type="disulfide bond" evidence="7">
    <location>
        <begin position="45"/>
        <end position="81"/>
    </location>
</feature>
<evidence type="ECO:0000256" key="3">
    <source>
        <dbReference type="ARBA" id="ARBA00022729"/>
    </source>
</evidence>
<dbReference type="Pfam" id="PF00090">
    <property type="entry name" value="TSP_1"/>
    <property type="match status" value="1"/>
</dbReference>
<keyword evidence="5" id="KW-0865">Zymogen</keyword>
<evidence type="ECO:0000313" key="13">
    <source>
        <dbReference type="RefSeq" id="XP_032128705.1"/>
    </source>
</evidence>
<proteinExistence type="predicted"/>
<dbReference type="InterPro" id="IPR010294">
    <property type="entry name" value="ADAMTS_spacer1"/>
</dbReference>
<dbReference type="FunFam" id="2.20.100.10:FF:000005">
    <property type="entry name" value="ADAM metallopeptidase with thrombospondin type 1 motif 9"/>
    <property type="match status" value="1"/>
</dbReference>
<dbReference type="Proteomes" id="UP000504640">
    <property type="component" value="Unplaced"/>
</dbReference>
<keyword evidence="4" id="KW-0677">Repeat</keyword>
<dbReference type="Gene3D" id="2.60.120.830">
    <property type="match status" value="1"/>
</dbReference>
<feature type="disulfide bond" evidence="7">
    <location>
        <begin position="49"/>
        <end position="86"/>
    </location>
</feature>
<dbReference type="GeneID" id="116546623"/>
<dbReference type="FunFam" id="2.20.100.10:FF:000010">
    <property type="entry name" value="ADAM metallopeptidase with thrombospondin type 1 motif 9"/>
    <property type="match status" value="1"/>
</dbReference>
<evidence type="ECO:0000313" key="12">
    <source>
        <dbReference type="Proteomes" id="UP000504640"/>
    </source>
</evidence>
<reference evidence="13 14" key="1">
    <citation type="submission" date="2025-04" db="UniProtKB">
        <authorList>
            <consortium name="RefSeq"/>
        </authorList>
    </citation>
    <scope>IDENTIFICATION</scope>
    <source>
        <tissue evidence="13 14">Blood</tissue>
    </source>
</reference>
<dbReference type="InterPro" id="IPR000884">
    <property type="entry name" value="TSP1_rpt"/>
</dbReference>
<keyword evidence="12" id="KW-1185">Reference proteome</keyword>
<dbReference type="PRINTS" id="PR01857">
    <property type="entry name" value="ADAMTSFAMILY"/>
</dbReference>
<dbReference type="InterPro" id="IPR013273">
    <property type="entry name" value="ADAMTS/ADAMTS-like"/>
</dbReference>
<evidence type="ECO:0000256" key="2">
    <source>
        <dbReference type="ARBA" id="ARBA00022525"/>
    </source>
</evidence>
<dbReference type="Gene3D" id="2.20.100.10">
    <property type="entry name" value="Thrombospondin type-1 (TSP1) repeat"/>
    <property type="match status" value="3"/>
</dbReference>
<feature type="chain" id="PRO_5044643525" evidence="9">
    <location>
        <begin position="26"/>
        <end position="626"/>
    </location>
</feature>
<dbReference type="RefSeq" id="XP_032128705.1">
    <property type="nucleotide sequence ID" value="XM_032272814.1"/>
</dbReference>
<keyword evidence="2" id="KW-0964">Secreted</keyword>